<accession>A0A5M6IJK7</accession>
<dbReference type="InterPro" id="IPR051698">
    <property type="entry name" value="Transposase_11-like"/>
</dbReference>
<dbReference type="NCBIfam" id="NF033564">
    <property type="entry name" value="transpos_ISAs1"/>
    <property type="match status" value="1"/>
</dbReference>
<proteinExistence type="predicted"/>
<dbReference type="PANTHER" id="PTHR30298">
    <property type="entry name" value="H REPEAT-ASSOCIATED PREDICTED TRANSPOSASE"/>
    <property type="match status" value="1"/>
</dbReference>
<protein>
    <submittedName>
        <fullName evidence="1">ISAs1 family transposase</fullName>
    </submittedName>
</protein>
<gene>
    <name evidence="1" type="ORF">F1189_31755</name>
</gene>
<evidence type="ECO:0000313" key="2">
    <source>
        <dbReference type="Proteomes" id="UP000325255"/>
    </source>
</evidence>
<reference evidence="1 2" key="1">
    <citation type="submission" date="2019-09" db="EMBL/GenBank/DDBJ databases">
        <title>Genome sequence of Rhodovastum atsumiense, a diverse member of the Acetobacteraceae family of non-sulfur purple photosynthetic bacteria.</title>
        <authorList>
            <person name="Meyer T."/>
            <person name="Kyndt J."/>
        </authorList>
    </citation>
    <scope>NUCLEOTIDE SEQUENCE [LARGE SCALE GENOMIC DNA]</scope>
    <source>
        <strain evidence="1 2">DSM 21279</strain>
    </source>
</reference>
<name>A0A5M6IJK7_9PROT</name>
<dbReference type="PANTHER" id="PTHR30298:SF0">
    <property type="entry name" value="PROTEIN YBFL-RELATED"/>
    <property type="match status" value="1"/>
</dbReference>
<dbReference type="InterPro" id="IPR047647">
    <property type="entry name" value="ISAs1_transpos"/>
</dbReference>
<dbReference type="AlphaFoldDB" id="A0A5M6IJK7"/>
<dbReference type="RefSeq" id="WP_150045851.1">
    <property type="nucleotide sequence ID" value="NZ_OW485603.1"/>
</dbReference>
<sequence>MPKKHFEVAAAADITLIVQVKDNQPTLHQQIQDICATTVPLTSADSHDTGRNRDERRRVTVFDPAGRLADTDWQDHVAAIIQVERTVFTRNSKTGLLHHSAEIAFYISNAPLTATRAAETIRAHWKVETTSHYSRDVTMGEDTSRIRTNPGIIARLRSFAFNILMANRVGTLPQDRYRAALAGLDNLLNLLAVPQN</sequence>
<evidence type="ECO:0000313" key="1">
    <source>
        <dbReference type="EMBL" id="KAA5607865.1"/>
    </source>
</evidence>
<organism evidence="1 2">
    <name type="scientific">Rhodovastum atsumiense</name>
    <dbReference type="NCBI Taxonomy" id="504468"/>
    <lineage>
        <taxon>Bacteria</taxon>
        <taxon>Pseudomonadati</taxon>
        <taxon>Pseudomonadota</taxon>
        <taxon>Alphaproteobacteria</taxon>
        <taxon>Acetobacterales</taxon>
        <taxon>Acetobacteraceae</taxon>
        <taxon>Rhodovastum</taxon>
    </lineage>
</organism>
<comment type="caution">
    <text evidence="1">The sequence shown here is derived from an EMBL/GenBank/DDBJ whole genome shotgun (WGS) entry which is preliminary data.</text>
</comment>
<dbReference type="OrthoDB" id="8001376at2"/>
<keyword evidence="2" id="KW-1185">Reference proteome</keyword>
<dbReference type="EMBL" id="VWPK01000148">
    <property type="protein sequence ID" value="KAA5607865.1"/>
    <property type="molecule type" value="Genomic_DNA"/>
</dbReference>
<dbReference type="Proteomes" id="UP000325255">
    <property type="component" value="Unassembled WGS sequence"/>
</dbReference>